<dbReference type="Pfam" id="PF13478">
    <property type="entry name" value="XdhC_C"/>
    <property type="match status" value="1"/>
</dbReference>
<dbReference type="PANTHER" id="PTHR30388:SF6">
    <property type="entry name" value="XANTHINE DEHYDROGENASE SUBUNIT A-RELATED"/>
    <property type="match status" value="1"/>
</dbReference>
<gene>
    <name evidence="3" type="ORF">CUESP1_3332</name>
</gene>
<accession>M1ZBF0</accession>
<dbReference type="EMBL" id="LT669839">
    <property type="protein sequence ID" value="SHD78655.1"/>
    <property type="molecule type" value="Genomic_DNA"/>
</dbReference>
<dbReference type="InterPro" id="IPR003777">
    <property type="entry name" value="XdhC_CoxI"/>
</dbReference>
<dbReference type="Proteomes" id="UP000245423">
    <property type="component" value="Chromosome 1"/>
</dbReference>
<dbReference type="Pfam" id="PF02625">
    <property type="entry name" value="XdhC_CoxI"/>
    <property type="match status" value="1"/>
</dbReference>
<evidence type="ECO:0000313" key="4">
    <source>
        <dbReference type="Proteomes" id="UP000245423"/>
    </source>
</evidence>
<name>M1ZBF0_9FIRM</name>
<evidence type="ECO:0000259" key="2">
    <source>
        <dbReference type="Pfam" id="PF13478"/>
    </source>
</evidence>
<dbReference type="InterPro" id="IPR052698">
    <property type="entry name" value="MoCofactor_Util/Proc"/>
</dbReference>
<proteinExistence type="predicted"/>
<evidence type="ECO:0000259" key="1">
    <source>
        <dbReference type="Pfam" id="PF02625"/>
    </source>
</evidence>
<feature type="domain" description="XdhC Rossmann" evidence="2">
    <location>
        <begin position="114"/>
        <end position="256"/>
    </location>
</feature>
<sequence length="275" mass="30498">MLEDRKVLLKLKESLEKNKSVATITIIKAEGATPRGPGSMMLVDEEGNILEGTIGGGALEEKARKDAIDCIKRKESLLIDYNLDRDSKTGNILPMACGGKVSLFIKIYSSQEKLILVGAGHVAEKVARIAHILGYSITVLDNRKERVNGQLFPQTEDLILGNIVENLKKVDINNNTFIIIVTHGHKYDQDALEVVLESKAKYIGMIGSRNKVKTTFNNLLEKGYSKEDLSKIYTPIGLDLGGETPEEIALSIMAEIQAVKYGKEVPHLYKSRWKF</sequence>
<dbReference type="PANTHER" id="PTHR30388">
    <property type="entry name" value="ALDEHYDE OXIDOREDUCTASE MOLYBDENUM COFACTOR ASSEMBLY PROTEIN"/>
    <property type="match status" value="1"/>
</dbReference>
<evidence type="ECO:0000313" key="3">
    <source>
        <dbReference type="EMBL" id="SHD78655.1"/>
    </source>
</evidence>
<dbReference type="OrthoDB" id="9773039at2"/>
<dbReference type="AlphaFoldDB" id="M1ZBF0"/>
<feature type="domain" description="XdhC- CoxI" evidence="1">
    <location>
        <begin position="15"/>
        <end position="81"/>
    </location>
</feature>
<dbReference type="InterPro" id="IPR027051">
    <property type="entry name" value="XdhC_Rossmann_dom"/>
</dbReference>
<reference evidence="3 4" key="1">
    <citation type="submission" date="2016-11" db="EMBL/GenBank/DDBJ databases">
        <authorList>
            <person name="Manzoor S."/>
        </authorList>
    </citation>
    <scope>NUCLEOTIDE SEQUENCE [LARGE SCALE GENOMIC DNA]</scope>
    <source>
        <strain evidence="3">Clostridium ultunense strain Esp</strain>
    </source>
</reference>
<dbReference type="SUPFAM" id="SSF51984">
    <property type="entry name" value="MurCD N-terminal domain"/>
    <property type="match status" value="1"/>
</dbReference>
<protein>
    <submittedName>
        <fullName evidence="3">XshC-Cox1-family protein</fullName>
    </submittedName>
</protein>
<keyword evidence="4" id="KW-1185">Reference proteome</keyword>
<dbReference type="HOGENOM" id="CLU_041115_4_1_9"/>
<dbReference type="RefSeq" id="WP_005585058.1">
    <property type="nucleotide sequence ID" value="NZ_LT669839.1"/>
</dbReference>
<organism evidence="3 4">
    <name type="scientific">[Clostridium] ultunense Esp</name>
    <dbReference type="NCBI Taxonomy" id="1288971"/>
    <lineage>
        <taxon>Bacteria</taxon>
        <taxon>Bacillati</taxon>
        <taxon>Bacillota</taxon>
        <taxon>Tissierellia</taxon>
        <taxon>Tissierellales</taxon>
        <taxon>Tepidimicrobiaceae</taxon>
        <taxon>Schnuerera</taxon>
    </lineage>
</organism>
<dbReference type="Gene3D" id="3.40.50.720">
    <property type="entry name" value="NAD(P)-binding Rossmann-like Domain"/>
    <property type="match status" value="1"/>
</dbReference>